<dbReference type="RefSeq" id="XP_039127807.1">
    <property type="nucleotide sequence ID" value="XM_039271873.1"/>
</dbReference>
<dbReference type="Gene3D" id="2.40.160.200">
    <property type="entry name" value="LURP1-related"/>
    <property type="match status" value="1"/>
</dbReference>
<dbReference type="PANTHER" id="PTHR31087">
    <property type="match status" value="1"/>
</dbReference>
<dbReference type="InterPro" id="IPR025659">
    <property type="entry name" value="Tubby-like_C"/>
</dbReference>
<accession>A0AB40BKE5</accession>
<evidence type="ECO:0000256" key="1">
    <source>
        <dbReference type="ARBA" id="ARBA00005437"/>
    </source>
</evidence>
<name>A0AB40BKE5_DIOCR</name>
<reference evidence="3" key="1">
    <citation type="submission" date="2025-08" db="UniProtKB">
        <authorList>
            <consortium name="RefSeq"/>
        </authorList>
    </citation>
    <scope>IDENTIFICATION</scope>
</reference>
<dbReference type="SUPFAM" id="SSF54518">
    <property type="entry name" value="Tubby C-terminal domain-like"/>
    <property type="match status" value="1"/>
</dbReference>
<dbReference type="AlphaFoldDB" id="A0AB40BKE5"/>
<proteinExistence type="inferred from homology"/>
<gene>
    <name evidence="3" type="primary">LOC120263894</name>
</gene>
<protein>
    <submittedName>
        <fullName evidence="3">Protein LURP-one-related 3-like</fullName>
    </submittedName>
</protein>
<dbReference type="InterPro" id="IPR038595">
    <property type="entry name" value="LOR_sf"/>
</dbReference>
<dbReference type="Pfam" id="PF04525">
    <property type="entry name" value="LOR"/>
    <property type="match status" value="1"/>
</dbReference>
<sequence length="220" mass="24559">MQVYLSPLMAKVHPTSSSSSSSSLYSPLMSSERQVFTIWMKSLVLNGYGCTIYDSKGLVVYRMDNYDSKSSHEVFFMNSSGKTLFKILKKNVGVFGQWRGYRSGSGEEGMEVEEKKPWFTAKKVLRIVKRDGKSWGVTVMVGSGNDGDEHCCYKIHGSYHNKGYKITNFVGDLIAEVKRKETEKGVVLGEDVLNLVIEPNSDQMLIMGLVVVCGLTNHSL</sequence>
<comment type="similarity">
    <text evidence="1">Belongs to the LOR family.</text>
</comment>
<dbReference type="PANTHER" id="PTHR31087:SF25">
    <property type="entry name" value="TRANSLATION INITIATION FACTOR 2B FAMILY PROTEIN, PUTATIVE, EXPRESSED-RELATED"/>
    <property type="match status" value="1"/>
</dbReference>
<evidence type="ECO:0000313" key="2">
    <source>
        <dbReference type="Proteomes" id="UP001515500"/>
    </source>
</evidence>
<dbReference type="InterPro" id="IPR007612">
    <property type="entry name" value="LOR"/>
</dbReference>
<organism evidence="2 3">
    <name type="scientific">Dioscorea cayennensis subsp. rotundata</name>
    <name type="common">White Guinea yam</name>
    <name type="synonym">Dioscorea rotundata</name>
    <dbReference type="NCBI Taxonomy" id="55577"/>
    <lineage>
        <taxon>Eukaryota</taxon>
        <taxon>Viridiplantae</taxon>
        <taxon>Streptophyta</taxon>
        <taxon>Embryophyta</taxon>
        <taxon>Tracheophyta</taxon>
        <taxon>Spermatophyta</taxon>
        <taxon>Magnoliopsida</taxon>
        <taxon>Liliopsida</taxon>
        <taxon>Dioscoreales</taxon>
        <taxon>Dioscoreaceae</taxon>
        <taxon>Dioscorea</taxon>
    </lineage>
</organism>
<evidence type="ECO:0000313" key="3">
    <source>
        <dbReference type="RefSeq" id="XP_039127807.1"/>
    </source>
</evidence>
<dbReference type="Proteomes" id="UP001515500">
    <property type="component" value="Chromosome 6"/>
</dbReference>
<keyword evidence="2" id="KW-1185">Reference proteome</keyword>
<dbReference type="GeneID" id="120263894"/>